<feature type="region of interest" description="Disordered" evidence="6">
    <location>
        <begin position="495"/>
        <end position="520"/>
    </location>
</feature>
<feature type="transmembrane region" description="Helical" evidence="7">
    <location>
        <begin position="99"/>
        <end position="120"/>
    </location>
</feature>
<dbReference type="PIRSF" id="PIRSF006060">
    <property type="entry name" value="AA_transporter"/>
    <property type="match status" value="1"/>
</dbReference>
<dbReference type="Gene3D" id="1.20.1740.10">
    <property type="entry name" value="Amino acid/polyamine transporter I"/>
    <property type="match status" value="1"/>
</dbReference>
<protein>
    <submittedName>
        <fullName evidence="8">Amino acid permease</fullName>
    </submittedName>
</protein>
<feature type="transmembrane region" description="Helical" evidence="7">
    <location>
        <begin position="39"/>
        <end position="61"/>
    </location>
</feature>
<proteinExistence type="predicted"/>
<dbReference type="RefSeq" id="WP_274189616.1">
    <property type="nucleotide sequence ID" value="NZ_BAABHN010000044.1"/>
</dbReference>
<comment type="caution">
    <text evidence="8">The sequence shown here is derived from an EMBL/GenBank/DDBJ whole genome shotgun (WGS) entry which is preliminary data.</text>
</comment>
<evidence type="ECO:0000313" key="9">
    <source>
        <dbReference type="Proteomes" id="UP001595909"/>
    </source>
</evidence>
<dbReference type="Pfam" id="PF13520">
    <property type="entry name" value="AA_permease_2"/>
    <property type="match status" value="1"/>
</dbReference>
<evidence type="ECO:0000313" key="8">
    <source>
        <dbReference type="EMBL" id="MFC4834829.1"/>
    </source>
</evidence>
<sequence length="520" mass="54416">MTSTQPQGGLFRTKSVEQSIADTDEPGSKLRRELGAFDLTVFGVAVLIGAGIFTITARVAGDITGPAIAISFVIAAIACGFAGLCYAEFASTVPVAGSAYTFSYATFGEFIAWIIGWDLILEYALGAAVVSKSWAQYLGELFGGSSTSASLELGPVTFDWGAVLVIAGLTVVLVLGIKLSSRVSTIITSIKVLVVLLVIVVGLFYVQAANYTPFIPPPGGEQESGGGADASLLSLIAGSEGSTFGIYGLLAGASLVFFAFIGFDAVSTTAEETRNPQKDLPRGILGSLGVVTVLYVAVSLVLVGMVNYTQLATPPGSEESATLATAFTLVGANWASTIISIGALAGLTTVVMVLMLGQSRVFYAMSRDGLLPRGLAQTGSRGTPVTITIIIGALCAVLAGFFPIDELESMVNIGTLFAFILVAVGTVYLRRNRPDLHRTFTVKALPLVATLAVLSCLWLMLNLTVETWIRFIVWMVLGVVIYFAYSRRNSVLGKRERGEESSVTNPGGPAGPAARQTEPG</sequence>
<feature type="transmembrane region" description="Helical" evidence="7">
    <location>
        <begin position="284"/>
        <end position="306"/>
    </location>
</feature>
<comment type="subcellular location">
    <subcellularLocation>
        <location evidence="1">Membrane</location>
        <topology evidence="1">Multi-pass membrane protein</topology>
    </subcellularLocation>
</comment>
<organism evidence="8 9">
    <name type="scientific">Actinomycetospora chibensis</name>
    <dbReference type="NCBI Taxonomy" id="663606"/>
    <lineage>
        <taxon>Bacteria</taxon>
        <taxon>Bacillati</taxon>
        <taxon>Actinomycetota</taxon>
        <taxon>Actinomycetes</taxon>
        <taxon>Pseudonocardiales</taxon>
        <taxon>Pseudonocardiaceae</taxon>
        <taxon>Actinomycetospora</taxon>
    </lineage>
</organism>
<keyword evidence="3 7" id="KW-0812">Transmembrane</keyword>
<feature type="transmembrane region" description="Helical" evidence="7">
    <location>
        <begin position="441"/>
        <end position="461"/>
    </location>
</feature>
<evidence type="ECO:0000256" key="3">
    <source>
        <dbReference type="ARBA" id="ARBA00022692"/>
    </source>
</evidence>
<feature type="transmembrane region" description="Helical" evidence="7">
    <location>
        <begin position="410"/>
        <end position="429"/>
    </location>
</feature>
<feature type="transmembrane region" description="Helical" evidence="7">
    <location>
        <begin position="160"/>
        <end position="177"/>
    </location>
</feature>
<feature type="transmembrane region" description="Helical" evidence="7">
    <location>
        <begin position="467"/>
        <end position="485"/>
    </location>
</feature>
<accession>A0ABV9RKU2</accession>
<reference evidence="9" key="1">
    <citation type="journal article" date="2019" name="Int. J. Syst. Evol. Microbiol.">
        <title>The Global Catalogue of Microorganisms (GCM) 10K type strain sequencing project: providing services to taxonomists for standard genome sequencing and annotation.</title>
        <authorList>
            <consortium name="The Broad Institute Genomics Platform"/>
            <consortium name="The Broad Institute Genome Sequencing Center for Infectious Disease"/>
            <person name="Wu L."/>
            <person name="Ma J."/>
        </authorList>
    </citation>
    <scope>NUCLEOTIDE SEQUENCE [LARGE SCALE GENOMIC DNA]</scope>
    <source>
        <strain evidence="9">CCUG 50347</strain>
    </source>
</reference>
<gene>
    <name evidence="8" type="ORF">ACFPEL_20630</name>
</gene>
<keyword evidence="2" id="KW-0813">Transport</keyword>
<dbReference type="PANTHER" id="PTHR43243:SF4">
    <property type="entry name" value="CATIONIC AMINO ACID TRANSPORTER 4"/>
    <property type="match status" value="1"/>
</dbReference>
<evidence type="ECO:0000256" key="5">
    <source>
        <dbReference type="ARBA" id="ARBA00023136"/>
    </source>
</evidence>
<keyword evidence="9" id="KW-1185">Reference proteome</keyword>
<keyword evidence="4 7" id="KW-1133">Transmembrane helix</keyword>
<feature type="transmembrane region" description="Helical" evidence="7">
    <location>
        <begin position="67"/>
        <end position="87"/>
    </location>
</feature>
<feature type="transmembrane region" description="Helical" evidence="7">
    <location>
        <begin position="326"/>
        <end position="357"/>
    </location>
</feature>
<feature type="transmembrane region" description="Helical" evidence="7">
    <location>
        <begin position="385"/>
        <end position="404"/>
    </location>
</feature>
<evidence type="ECO:0000256" key="6">
    <source>
        <dbReference type="SAM" id="MobiDB-lite"/>
    </source>
</evidence>
<dbReference type="Proteomes" id="UP001595909">
    <property type="component" value="Unassembled WGS sequence"/>
</dbReference>
<keyword evidence="5 7" id="KW-0472">Membrane</keyword>
<dbReference type="PANTHER" id="PTHR43243">
    <property type="entry name" value="INNER MEMBRANE TRANSPORTER YGJI-RELATED"/>
    <property type="match status" value="1"/>
</dbReference>
<evidence type="ECO:0000256" key="4">
    <source>
        <dbReference type="ARBA" id="ARBA00022989"/>
    </source>
</evidence>
<evidence type="ECO:0000256" key="2">
    <source>
        <dbReference type="ARBA" id="ARBA00022448"/>
    </source>
</evidence>
<name>A0ABV9RKU2_9PSEU</name>
<feature type="transmembrane region" description="Helical" evidence="7">
    <location>
        <begin position="189"/>
        <end position="208"/>
    </location>
</feature>
<dbReference type="InterPro" id="IPR002293">
    <property type="entry name" value="AA/rel_permease1"/>
</dbReference>
<evidence type="ECO:0000256" key="7">
    <source>
        <dbReference type="SAM" id="Phobius"/>
    </source>
</evidence>
<evidence type="ECO:0000256" key="1">
    <source>
        <dbReference type="ARBA" id="ARBA00004141"/>
    </source>
</evidence>
<dbReference type="EMBL" id="JBHSIM010000044">
    <property type="protein sequence ID" value="MFC4834829.1"/>
    <property type="molecule type" value="Genomic_DNA"/>
</dbReference>
<feature type="transmembrane region" description="Helical" evidence="7">
    <location>
        <begin position="244"/>
        <end position="263"/>
    </location>
</feature>